<dbReference type="AlphaFoldDB" id="L9KG48"/>
<accession>L9KG48</accession>
<evidence type="ECO:0000259" key="13">
    <source>
        <dbReference type="PROSITE" id="PS50026"/>
    </source>
</evidence>
<sequence>MMKAIAHLALLALLALLFVNSGPINPCENNTCEDGSSCVALNSTSFCLCSEGYYYKQSTCLKGKVFPGYVVLQLNKTTDLESKTSQAYEDLHEIITKFFGDVFNQSDFGQTVILKVSVFPSRLGRSDIRADLQGNVSVVNIFAQNTSKTEESVKKTITDAIDKGGATIKGFTSQNRCDYYGCNRTGGECADGLLCDCKIGLERPNPQVSFCLPVSQKCPENCNAKNNMQCLMDKDGQALDCVCLSGFRKNNETCEKCPFGYSGVDCKDSFELILTIVGTITGIIIISLLIALIFSARSKNKKKNIEEQNLIENDFQDIRLEQTGFSNLGTGTIFPKIRIAASKDSEPQNPYTKNPYASQSHMPRPDY</sequence>
<evidence type="ECO:0000256" key="1">
    <source>
        <dbReference type="ARBA" id="ARBA00004236"/>
    </source>
</evidence>
<feature type="domain" description="EGF-like" evidence="13">
    <location>
        <begin position="23"/>
        <end position="59"/>
    </location>
</feature>
<dbReference type="InterPro" id="IPR000742">
    <property type="entry name" value="EGF"/>
</dbReference>
<comment type="subcellular location">
    <subcellularLocation>
        <location evidence="1">Cell membrane</location>
    </subcellularLocation>
</comment>
<evidence type="ECO:0000256" key="8">
    <source>
        <dbReference type="ARBA" id="ARBA00023180"/>
    </source>
</evidence>
<keyword evidence="6 11" id="KW-0472">Membrane</keyword>
<evidence type="ECO:0000256" key="12">
    <source>
        <dbReference type="SAM" id="SignalP"/>
    </source>
</evidence>
<gene>
    <name evidence="14" type="ORF">TREES_T100009173</name>
</gene>
<dbReference type="eggNOG" id="ENOG502SNX2">
    <property type="taxonomic scope" value="Eukaryota"/>
</dbReference>
<proteinExistence type="predicted"/>
<feature type="signal peptide" evidence="12">
    <location>
        <begin position="1"/>
        <end position="21"/>
    </location>
</feature>
<keyword evidence="7" id="KW-1015">Disulfide bond</keyword>
<evidence type="ECO:0000256" key="6">
    <source>
        <dbReference type="ARBA" id="ARBA00023136"/>
    </source>
</evidence>
<reference evidence="15" key="2">
    <citation type="journal article" date="2013" name="Nat. Commun.">
        <title>Genome of the Chinese tree shrew.</title>
        <authorList>
            <person name="Fan Y."/>
            <person name="Huang Z.Y."/>
            <person name="Cao C.C."/>
            <person name="Chen C.S."/>
            <person name="Chen Y.X."/>
            <person name="Fan D.D."/>
            <person name="He J."/>
            <person name="Hou H.L."/>
            <person name="Hu L."/>
            <person name="Hu X.T."/>
            <person name="Jiang X.T."/>
            <person name="Lai R."/>
            <person name="Lang Y.S."/>
            <person name="Liang B."/>
            <person name="Liao S.G."/>
            <person name="Mu D."/>
            <person name="Ma Y.Y."/>
            <person name="Niu Y.Y."/>
            <person name="Sun X.Q."/>
            <person name="Xia J.Q."/>
            <person name="Xiao J."/>
            <person name="Xiong Z.Q."/>
            <person name="Xu L."/>
            <person name="Yang L."/>
            <person name="Zhang Y."/>
            <person name="Zhao W."/>
            <person name="Zhao X.D."/>
            <person name="Zheng Y.T."/>
            <person name="Zhou J.M."/>
            <person name="Zhu Y.B."/>
            <person name="Zhang G.J."/>
            <person name="Wang J."/>
            <person name="Yao Y.G."/>
        </authorList>
    </citation>
    <scope>NUCLEOTIDE SEQUENCE [LARGE SCALE GENOMIC DNA]</scope>
</reference>
<keyword evidence="4 12" id="KW-0732">Signal</keyword>
<evidence type="ECO:0000313" key="15">
    <source>
        <dbReference type="Proteomes" id="UP000011518"/>
    </source>
</evidence>
<feature type="transmembrane region" description="Helical" evidence="11">
    <location>
        <begin position="272"/>
        <end position="294"/>
    </location>
</feature>
<dbReference type="STRING" id="246437.L9KG48"/>
<evidence type="ECO:0000256" key="5">
    <source>
        <dbReference type="ARBA" id="ARBA00022737"/>
    </source>
</evidence>
<evidence type="ECO:0000256" key="9">
    <source>
        <dbReference type="PROSITE-ProRule" id="PRU00076"/>
    </source>
</evidence>
<dbReference type="EMBL" id="KB320867">
    <property type="protein sequence ID" value="ELW61623.1"/>
    <property type="molecule type" value="Genomic_DNA"/>
</dbReference>
<dbReference type="Proteomes" id="UP000011518">
    <property type="component" value="Unassembled WGS sequence"/>
</dbReference>
<comment type="caution">
    <text evidence="9">Lacks conserved residue(s) required for the propagation of feature annotation.</text>
</comment>
<keyword evidence="2" id="KW-1003">Cell membrane</keyword>
<keyword evidence="5" id="KW-0677">Repeat</keyword>
<feature type="compositionally biased region" description="Polar residues" evidence="10">
    <location>
        <begin position="347"/>
        <end position="361"/>
    </location>
</feature>
<organism evidence="14 15">
    <name type="scientific">Tupaia chinensis</name>
    <name type="common">Chinese tree shrew</name>
    <name type="synonym">Tupaia belangeri chinensis</name>
    <dbReference type="NCBI Taxonomy" id="246437"/>
    <lineage>
        <taxon>Eukaryota</taxon>
        <taxon>Metazoa</taxon>
        <taxon>Chordata</taxon>
        <taxon>Craniata</taxon>
        <taxon>Vertebrata</taxon>
        <taxon>Euteleostomi</taxon>
        <taxon>Mammalia</taxon>
        <taxon>Eutheria</taxon>
        <taxon>Euarchontoglires</taxon>
        <taxon>Scandentia</taxon>
        <taxon>Tupaiidae</taxon>
        <taxon>Tupaia</taxon>
    </lineage>
</organism>
<dbReference type="PANTHER" id="PTHR24037">
    <property type="entry name" value="HEART DEVELOPMENT PROTEIN WITH EGF-LIKE DOMAINS 1"/>
    <property type="match status" value="1"/>
</dbReference>
<keyword evidence="11" id="KW-0812">Transmembrane</keyword>
<feature type="chain" id="PRO_5003999478" evidence="12">
    <location>
        <begin position="22"/>
        <end position="367"/>
    </location>
</feature>
<dbReference type="PROSITE" id="PS50026">
    <property type="entry name" value="EGF_3"/>
    <property type="match status" value="1"/>
</dbReference>
<evidence type="ECO:0000256" key="7">
    <source>
        <dbReference type="ARBA" id="ARBA00023157"/>
    </source>
</evidence>
<evidence type="ECO:0000256" key="3">
    <source>
        <dbReference type="ARBA" id="ARBA00022536"/>
    </source>
</evidence>
<dbReference type="InParanoid" id="L9KG48"/>
<evidence type="ECO:0000256" key="4">
    <source>
        <dbReference type="ARBA" id="ARBA00022729"/>
    </source>
</evidence>
<reference evidence="15" key="1">
    <citation type="submission" date="2012-07" db="EMBL/GenBank/DDBJ databases">
        <title>Genome of the Chinese tree shrew, a rising model animal genetically related to primates.</title>
        <authorList>
            <person name="Zhang G."/>
            <person name="Fan Y."/>
            <person name="Yao Y."/>
            <person name="Huang Z."/>
        </authorList>
    </citation>
    <scope>NUCLEOTIDE SEQUENCE [LARGE SCALE GENOMIC DNA]</scope>
</reference>
<dbReference type="PANTHER" id="PTHR24037:SF10">
    <property type="entry name" value="MUCIN-13"/>
    <property type="match status" value="1"/>
</dbReference>
<keyword evidence="3 9" id="KW-0245">EGF-like domain</keyword>
<feature type="region of interest" description="Disordered" evidence="10">
    <location>
        <begin position="340"/>
        <end position="367"/>
    </location>
</feature>
<evidence type="ECO:0000256" key="10">
    <source>
        <dbReference type="SAM" id="MobiDB-lite"/>
    </source>
</evidence>
<keyword evidence="8" id="KW-0325">Glycoprotein</keyword>
<evidence type="ECO:0000256" key="2">
    <source>
        <dbReference type="ARBA" id="ARBA00022475"/>
    </source>
</evidence>
<keyword evidence="15" id="KW-1185">Reference proteome</keyword>
<evidence type="ECO:0000313" key="14">
    <source>
        <dbReference type="EMBL" id="ELW61623.1"/>
    </source>
</evidence>
<name>L9KG48_TUPCH</name>
<evidence type="ECO:0000256" key="11">
    <source>
        <dbReference type="SAM" id="Phobius"/>
    </source>
</evidence>
<keyword evidence="11" id="KW-1133">Transmembrane helix</keyword>
<dbReference type="GO" id="GO:0005886">
    <property type="term" value="C:plasma membrane"/>
    <property type="evidence" value="ECO:0007669"/>
    <property type="project" value="UniProtKB-SubCell"/>
</dbReference>
<dbReference type="FunCoup" id="L9KG48">
    <property type="interactions" value="263"/>
</dbReference>
<protein>
    <submittedName>
        <fullName evidence="14">Mucin-13</fullName>
    </submittedName>
</protein>